<dbReference type="InterPro" id="IPR028082">
    <property type="entry name" value="Peripla_BP_I"/>
</dbReference>
<feature type="domain" description="Periplasmic binding protein" evidence="3">
    <location>
        <begin position="36"/>
        <end position="294"/>
    </location>
</feature>
<name>A0A7X1B9G9_9BACT</name>
<evidence type="ECO:0000256" key="1">
    <source>
        <dbReference type="ARBA" id="ARBA00004196"/>
    </source>
</evidence>
<evidence type="ECO:0000259" key="3">
    <source>
        <dbReference type="Pfam" id="PF13407"/>
    </source>
</evidence>
<accession>A0A7X1B9G9</accession>
<organism evidence="4 5">
    <name type="scientific">Pelagicoccus albus</name>
    <dbReference type="NCBI Taxonomy" id="415222"/>
    <lineage>
        <taxon>Bacteria</taxon>
        <taxon>Pseudomonadati</taxon>
        <taxon>Verrucomicrobiota</taxon>
        <taxon>Opitutia</taxon>
        <taxon>Puniceicoccales</taxon>
        <taxon>Pelagicoccaceae</taxon>
        <taxon>Pelagicoccus</taxon>
    </lineage>
</organism>
<evidence type="ECO:0000256" key="2">
    <source>
        <dbReference type="ARBA" id="ARBA00007639"/>
    </source>
</evidence>
<dbReference type="RefSeq" id="WP_185661884.1">
    <property type="nucleotide sequence ID" value="NZ_CAWPOO010000013.1"/>
</dbReference>
<reference evidence="4 5" key="1">
    <citation type="submission" date="2020-07" db="EMBL/GenBank/DDBJ databases">
        <authorList>
            <person name="Feng X."/>
        </authorList>
    </citation>
    <scope>NUCLEOTIDE SEQUENCE [LARGE SCALE GENOMIC DNA]</scope>
    <source>
        <strain evidence="4 5">JCM23202</strain>
    </source>
</reference>
<keyword evidence="5" id="KW-1185">Reference proteome</keyword>
<dbReference type="Proteomes" id="UP000526501">
    <property type="component" value="Unassembled WGS sequence"/>
</dbReference>
<evidence type="ECO:0000313" key="5">
    <source>
        <dbReference type="Proteomes" id="UP000526501"/>
    </source>
</evidence>
<dbReference type="PANTHER" id="PTHR30036">
    <property type="entry name" value="D-XYLOSE-BINDING PERIPLASMIC PROTEIN"/>
    <property type="match status" value="1"/>
</dbReference>
<dbReference type="PANTHER" id="PTHR30036:SF7">
    <property type="entry name" value="ABC TRANSPORTER PERIPLASMIC-BINDING PROTEIN YPHF"/>
    <property type="match status" value="1"/>
</dbReference>
<dbReference type="InterPro" id="IPR050555">
    <property type="entry name" value="Bact_Solute-Bind_Prot2"/>
</dbReference>
<dbReference type="EMBL" id="JACHVC010000013">
    <property type="protein sequence ID" value="MBC2608027.1"/>
    <property type="molecule type" value="Genomic_DNA"/>
</dbReference>
<dbReference type="Pfam" id="PF13407">
    <property type="entry name" value="Peripla_BP_4"/>
    <property type="match status" value="1"/>
</dbReference>
<dbReference type="CDD" id="cd01536">
    <property type="entry name" value="PBP1_ABC_sugar_binding-like"/>
    <property type="match status" value="1"/>
</dbReference>
<dbReference type="PROSITE" id="PS51257">
    <property type="entry name" value="PROKAR_LIPOPROTEIN"/>
    <property type="match status" value="1"/>
</dbReference>
<protein>
    <submittedName>
        <fullName evidence="4">Sugar ABC transporter substrate-binding protein</fullName>
    </submittedName>
</protein>
<dbReference type="GO" id="GO:0030246">
    <property type="term" value="F:carbohydrate binding"/>
    <property type="evidence" value="ECO:0007669"/>
    <property type="project" value="TreeGrafter"/>
</dbReference>
<dbReference type="Gene3D" id="3.40.50.2300">
    <property type="match status" value="2"/>
</dbReference>
<dbReference type="AlphaFoldDB" id="A0A7X1B9G9"/>
<dbReference type="SUPFAM" id="SSF53822">
    <property type="entry name" value="Periplasmic binding protein-like I"/>
    <property type="match status" value="1"/>
</dbReference>
<comment type="caution">
    <text evidence="4">The sequence shown here is derived from an EMBL/GenBank/DDBJ whole genome shotgun (WGS) entry which is preliminary data.</text>
</comment>
<comment type="similarity">
    <text evidence="2">Belongs to the bacterial solute-binding protein 2 family.</text>
</comment>
<sequence length="319" mass="33776">MKNTIIGLVAMLASFAIVGCSPKSEESSASSEAIKIGMTVQDLSNPTWAGYCQAIAKEVKAQGGSMTFVACESNAGKQITQIENFVSSGVDVLIVHPADPAGVEFALKQAREAGIKVIAWDDNLKNADLAWLIDNHDLGYEIGKHAAKWINEKHGGSTEVAILNYPQLPILLERGNGIRDAIQELAPNAKIVAETSAINPAEGISKMETIFQSNPGVKVVCSIGGGGSVGANEAAKAANKITDDFGIFAADATQPELSAMTNNEGVRMSVTITGTNQDIAEAIWAMVTKLTSGESIEQKEIYRTLIPVTKDNVSKFLVK</sequence>
<comment type="subcellular location">
    <subcellularLocation>
        <location evidence="1">Cell envelope</location>
    </subcellularLocation>
</comment>
<dbReference type="GO" id="GO:0030288">
    <property type="term" value="C:outer membrane-bounded periplasmic space"/>
    <property type="evidence" value="ECO:0007669"/>
    <property type="project" value="TreeGrafter"/>
</dbReference>
<dbReference type="InterPro" id="IPR025997">
    <property type="entry name" value="SBP_2_dom"/>
</dbReference>
<gene>
    <name evidence="4" type="ORF">H5P27_18380</name>
</gene>
<proteinExistence type="inferred from homology"/>
<evidence type="ECO:0000313" key="4">
    <source>
        <dbReference type="EMBL" id="MBC2608027.1"/>
    </source>
</evidence>